<accession>I7Z8S6</accession>
<dbReference type="OrthoDB" id="9768262at2"/>
<dbReference type="NCBIfam" id="TIGR01981">
    <property type="entry name" value="sufD"/>
    <property type="match status" value="1"/>
</dbReference>
<comment type="caution">
    <text evidence="4">The sequence shown here is derived from an EMBL/GenBank/DDBJ whole genome shotgun (WGS) entry which is preliminary data.</text>
</comment>
<evidence type="ECO:0000256" key="1">
    <source>
        <dbReference type="ARBA" id="ARBA00043967"/>
    </source>
</evidence>
<dbReference type="EMBL" id="AKGD01000004">
    <property type="protein sequence ID" value="EIT68057.1"/>
    <property type="molecule type" value="Genomic_DNA"/>
</dbReference>
<dbReference type="STRING" id="1172194.WQQ_44920"/>
<keyword evidence="5" id="KW-1185">Reference proteome</keyword>
<evidence type="ECO:0000313" key="5">
    <source>
        <dbReference type="Proteomes" id="UP000003704"/>
    </source>
</evidence>
<dbReference type="GO" id="GO:0016226">
    <property type="term" value="P:iron-sulfur cluster assembly"/>
    <property type="evidence" value="ECO:0007669"/>
    <property type="project" value="InterPro"/>
</dbReference>
<organism evidence="4 5">
    <name type="scientific">Hydrocarboniphaga effusa AP103</name>
    <dbReference type="NCBI Taxonomy" id="1172194"/>
    <lineage>
        <taxon>Bacteria</taxon>
        <taxon>Pseudomonadati</taxon>
        <taxon>Pseudomonadota</taxon>
        <taxon>Gammaproteobacteria</taxon>
        <taxon>Nevskiales</taxon>
        <taxon>Nevskiaceae</taxon>
        <taxon>Hydrocarboniphaga</taxon>
    </lineage>
</organism>
<evidence type="ECO:0000259" key="3">
    <source>
        <dbReference type="Pfam" id="PF19295"/>
    </source>
</evidence>
<dbReference type="InterPro" id="IPR000825">
    <property type="entry name" value="SUF_FeS_clus_asmbl_SufBD_core"/>
</dbReference>
<dbReference type="PANTHER" id="PTHR43575">
    <property type="entry name" value="PROTEIN ABCI7, CHLOROPLASTIC"/>
    <property type="match status" value="1"/>
</dbReference>
<feature type="domain" description="SUF system FeS cluster assembly SufBD core" evidence="2">
    <location>
        <begin position="135"/>
        <end position="363"/>
    </location>
</feature>
<name>I7Z8S6_9GAMM</name>
<feature type="domain" description="SUF system FeS cluster assembly SufBD N-terminal" evidence="3">
    <location>
        <begin position="18"/>
        <end position="60"/>
    </location>
</feature>
<dbReference type="PANTHER" id="PTHR43575:SF1">
    <property type="entry name" value="PROTEIN ABCI7, CHLOROPLASTIC"/>
    <property type="match status" value="1"/>
</dbReference>
<dbReference type="InterPro" id="IPR055346">
    <property type="entry name" value="Fe-S_cluster_assembly_SufBD"/>
</dbReference>
<dbReference type="Pfam" id="PF01458">
    <property type="entry name" value="SUFBD_core"/>
    <property type="match status" value="1"/>
</dbReference>
<evidence type="ECO:0000313" key="4">
    <source>
        <dbReference type="EMBL" id="EIT68057.1"/>
    </source>
</evidence>
<sequence>MSAATITYAQAFERLPADLREARREAWQRFEQLGFPTRKQEDWKYTDLSALNAANYALEASTSFDAASPSPALSGWDALRFINGRRENGEAAPPSAKLIDDSVSALNAALVRDGLDLRIGRNQQSKPLLLTLASGSAGMSHLRHRLHLESGAEATVLLDLRSDGSESLSTSVFEIELEANSKLRLLRIQDLGDKNTDLTRTEVHVQRDAHFDYVGLDLGGALVRHDLNVFLDGPGAATNVHGVFAPGGRSHFDTHTRIHHVAPHTTSREIFRGLVRDKANAVFNGKIVVHKDAQKTDSEQNVATLLLAPGAQINAKPELEIYADDVKCAHGATCGQLDEMAVYYLRSRGLDVETARNVLLYTFAHTVLSQVSDEQARNEMQRRLLSRLPGARSLEDLA</sequence>
<dbReference type="Proteomes" id="UP000003704">
    <property type="component" value="Unassembled WGS sequence"/>
</dbReference>
<dbReference type="AlphaFoldDB" id="I7Z8S6"/>
<dbReference type="RefSeq" id="WP_007187427.1">
    <property type="nucleotide sequence ID" value="NZ_AKGD01000004.1"/>
</dbReference>
<dbReference type="SUPFAM" id="SSF101960">
    <property type="entry name" value="Stabilizer of iron transporter SufD"/>
    <property type="match status" value="1"/>
</dbReference>
<dbReference type="PATRIC" id="fig|1172194.4.peg.4356"/>
<comment type="similarity">
    <text evidence="1">Belongs to the iron-sulfur cluster assembly SufBD family.</text>
</comment>
<gene>
    <name evidence="4" type="ORF">WQQ_44920</name>
</gene>
<proteinExistence type="inferred from homology"/>
<dbReference type="InterPro" id="IPR011542">
    <property type="entry name" value="SUF_FeS_clus_asmbl_SufD"/>
</dbReference>
<evidence type="ECO:0000259" key="2">
    <source>
        <dbReference type="Pfam" id="PF01458"/>
    </source>
</evidence>
<dbReference type="Pfam" id="PF19295">
    <property type="entry name" value="SufBD_N"/>
    <property type="match status" value="1"/>
</dbReference>
<reference evidence="4 5" key="1">
    <citation type="journal article" date="2012" name="J. Bacteriol.">
        <title>Genome Sequence of n-Alkane-Degrading Hydrocarboniphaga effusa Strain AP103T (ATCC BAA-332T).</title>
        <authorList>
            <person name="Chang H.K."/>
            <person name="Zylstra G.J."/>
            <person name="Chae J.C."/>
        </authorList>
    </citation>
    <scope>NUCLEOTIDE SEQUENCE [LARGE SCALE GENOMIC DNA]</scope>
    <source>
        <strain evidence="4 5">AP103</strain>
    </source>
</reference>
<dbReference type="InterPro" id="IPR045595">
    <property type="entry name" value="SufBD_N"/>
</dbReference>
<protein>
    <recommendedName>
        <fullName evidence="6">FeS assembly protein SufD</fullName>
    </recommendedName>
</protein>
<evidence type="ECO:0008006" key="6">
    <source>
        <dbReference type="Google" id="ProtNLM"/>
    </source>
</evidence>
<dbReference type="InterPro" id="IPR037284">
    <property type="entry name" value="SUF_FeS_clus_asmbl_SufBD_sf"/>
</dbReference>